<dbReference type="KEGG" id="qsa:O6P43_017471"/>
<protein>
    <submittedName>
        <fullName evidence="2">SNARE-interacting protein KEULE</fullName>
    </submittedName>
</protein>
<evidence type="ECO:0000313" key="3">
    <source>
        <dbReference type="Proteomes" id="UP001163823"/>
    </source>
</evidence>
<dbReference type="EMBL" id="JARAOO010000007">
    <property type="protein sequence ID" value="KAJ7962207.1"/>
    <property type="molecule type" value="Genomic_DNA"/>
</dbReference>
<gene>
    <name evidence="2" type="ORF">O6P43_017471</name>
</gene>
<sequence>MVQALPQYTEQVEKISLHVELEQDLVFGDTGAKDVINFLRTKQDTNPDNKLRLLMIYASVYSKKFEGDKATKLMQLARLSPDDMKVVNNMQLLGGLSTKKTSTGSFSPKFNA</sequence>
<dbReference type="Gene3D" id="1.25.40.60">
    <property type="match status" value="1"/>
</dbReference>
<dbReference type="Proteomes" id="UP001163823">
    <property type="component" value="Chromosome 7"/>
</dbReference>
<proteinExistence type="inferred from homology"/>
<dbReference type="SUPFAM" id="SSF56815">
    <property type="entry name" value="Sec1/munc18-like (SM) proteins"/>
    <property type="match status" value="1"/>
</dbReference>
<comment type="similarity">
    <text evidence="1">Belongs to the STXBP/unc-18/SEC1 family.</text>
</comment>
<dbReference type="AlphaFoldDB" id="A0AAD7LQG5"/>
<dbReference type="InterPro" id="IPR001619">
    <property type="entry name" value="Sec1-like"/>
</dbReference>
<name>A0AAD7LQG5_QUISA</name>
<evidence type="ECO:0000256" key="1">
    <source>
        <dbReference type="ARBA" id="ARBA00009884"/>
    </source>
</evidence>
<organism evidence="2 3">
    <name type="scientific">Quillaja saponaria</name>
    <name type="common">Soap bark tree</name>
    <dbReference type="NCBI Taxonomy" id="32244"/>
    <lineage>
        <taxon>Eukaryota</taxon>
        <taxon>Viridiplantae</taxon>
        <taxon>Streptophyta</taxon>
        <taxon>Embryophyta</taxon>
        <taxon>Tracheophyta</taxon>
        <taxon>Spermatophyta</taxon>
        <taxon>Magnoliopsida</taxon>
        <taxon>eudicotyledons</taxon>
        <taxon>Gunneridae</taxon>
        <taxon>Pentapetalae</taxon>
        <taxon>rosids</taxon>
        <taxon>fabids</taxon>
        <taxon>Fabales</taxon>
        <taxon>Quillajaceae</taxon>
        <taxon>Quillaja</taxon>
    </lineage>
</organism>
<accession>A0AAD7LQG5</accession>
<reference evidence="2" key="1">
    <citation type="journal article" date="2023" name="Science">
        <title>Elucidation of the pathway for biosynthesis of saponin adjuvants from the soapbark tree.</title>
        <authorList>
            <person name="Reed J."/>
            <person name="Orme A."/>
            <person name="El-Demerdash A."/>
            <person name="Owen C."/>
            <person name="Martin L.B.B."/>
            <person name="Misra R.C."/>
            <person name="Kikuchi S."/>
            <person name="Rejzek M."/>
            <person name="Martin A.C."/>
            <person name="Harkess A."/>
            <person name="Leebens-Mack J."/>
            <person name="Louveau T."/>
            <person name="Stephenson M.J."/>
            <person name="Osbourn A."/>
        </authorList>
    </citation>
    <scope>NUCLEOTIDE SEQUENCE</scope>
    <source>
        <strain evidence="2">S10</strain>
    </source>
</reference>
<comment type="caution">
    <text evidence="2">The sequence shown here is derived from an EMBL/GenBank/DDBJ whole genome shotgun (WGS) entry which is preliminary data.</text>
</comment>
<dbReference type="EMBL" id="JARAOO010000007">
    <property type="protein sequence ID" value="KAJ7962208.1"/>
    <property type="molecule type" value="Genomic_DNA"/>
</dbReference>
<dbReference type="InterPro" id="IPR036045">
    <property type="entry name" value="Sec1-like_sf"/>
</dbReference>
<dbReference type="GO" id="GO:0016192">
    <property type="term" value="P:vesicle-mediated transport"/>
    <property type="evidence" value="ECO:0007669"/>
    <property type="project" value="InterPro"/>
</dbReference>
<keyword evidence="3" id="KW-1185">Reference proteome</keyword>
<evidence type="ECO:0000313" key="2">
    <source>
        <dbReference type="EMBL" id="KAJ7962207.1"/>
    </source>
</evidence>
<dbReference type="PANTHER" id="PTHR11679">
    <property type="entry name" value="VESICLE PROTEIN SORTING-ASSOCIATED"/>
    <property type="match status" value="1"/>
</dbReference>